<dbReference type="RefSeq" id="WP_368805359.1">
    <property type="nucleotide sequence ID" value="NZ_JAZHFV010000025.1"/>
</dbReference>
<gene>
    <name evidence="6" type="ORF">V1479_25855</name>
</gene>
<organism evidence="6 7">
    <name type="scientific">Neoaquamicrobium sediminum</name>
    <dbReference type="NCBI Taxonomy" id="1849104"/>
    <lineage>
        <taxon>Bacteria</taxon>
        <taxon>Pseudomonadati</taxon>
        <taxon>Pseudomonadota</taxon>
        <taxon>Alphaproteobacteria</taxon>
        <taxon>Hyphomicrobiales</taxon>
        <taxon>Phyllobacteriaceae</taxon>
        <taxon>Neoaquamicrobium</taxon>
    </lineage>
</organism>
<dbReference type="InterPro" id="IPR000847">
    <property type="entry name" value="LysR_HTH_N"/>
</dbReference>
<name>A0ABV3X197_9HYPH</name>
<keyword evidence="7" id="KW-1185">Reference proteome</keyword>
<dbReference type="Proteomes" id="UP001559025">
    <property type="component" value="Unassembled WGS sequence"/>
</dbReference>
<comment type="similarity">
    <text evidence="1">Belongs to the LysR transcriptional regulatory family.</text>
</comment>
<dbReference type="Pfam" id="PF03466">
    <property type="entry name" value="LysR_substrate"/>
    <property type="match status" value="1"/>
</dbReference>
<evidence type="ECO:0000256" key="1">
    <source>
        <dbReference type="ARBA" id="ARBA00009437"/>
    </source>
</evidence>
<evidence type="ECO:0000256" key="4">
    <source>
        <dbReference type="ARBA" id="ARBA00023163"/>
    </source>
</evidence>
<proteinExistence type="inferred from homology"/>
<evidence type="ECO:0000256" key="2">
    <source>
        <dbReference type="ARBA" id="ARBA00023015"/>
    </source>
</evidence>
<keyword evidence="4" id="KW-0804">Transcription</keyword>
<dbReference type="Pfam" id="PF00126">
    <property type="entry name" value="HTH_1"/>
    <property type="match status" value="1"/>
</dbReference>
<dbReference type="PANTHER" id="PTHR30537:SF5">
    <property type="entry name" value="HTH-TYPE TRANSCRIPTIONAL ACTIVATOR TTDR-RELATED"/>
    <property type="match status" value="1"/>
</dbReference>
<keyword evidence="2" id="KW-0805">Transcription regulation</keyword>
<dbReference type="Gene3D" id="1.10.10.10">
    <property type="entry name" value="Winged helix-like DNA-binding domain superfamily/Winged helix DNA-binding domain"/>
    <property type="match status" value="1"/>
</dbReference>
<feature type="domain" description="HTH lysR-type" evidence="5">
    <location>
        <begin position="1"/>
        <end position="59"/>
    </location>
</feature>
<accession>A0ABV3X197</accession>
<dbReference type="CDD" id="cd08422">
    <property type="entry name" value="PBP2_CrgA_like"/>
    <property type="match status" value="1"/>
</dbReference>
<evidence type="ECO:0000259" key="5">
    <source>
        <dbReference type="PROSITE" id="PS50931"/>
    </source>
</evidence>
<dbReference type="Gene3D" id="3.40.190.290">
    <property type="match status" value="1"/>
</dbReference>
<keyword evidence="3" id="KW-0238">DNA-binding</keyword>
<evidence type="ECO:0000313" key="6">
    <source>
        <dbReference type="EMBL" id="MEX4010731.1"/>
    </source>
</evidence>
<sequence>MNLLVAMKVYDRVTALGSLSAAARDLTMSTTAVSRMLKELEDDLGLRLINRTTRRMSLTEAGREYAERVKVLLAEVEEVQDSTRRLDRGIRGVLRVSCSNVLAHTRITRLIPAFLAENPMIAIEFNLTSRYVVGIVEEGYDVAIRFEAQTDSEIVSRQLGTVRNHVCAAPSYIAARGRPRSPQDLASHNCVLSNFAKRMGSWPFGSKDGRISVPIRGRVSTNSIESAYQMTVAGAGIGYLPSLLVRDAIADGRLETLLEDHEPVSSPIYALYPHRTYVAMKVRAFIDFLMRELSPDLD</sequence>
<dbReference type="SUPFAM" id="SSF53850">
    <property type="entry name" value="Periplasmic binding protein-like II"/>
    <property type="match status" value="1"/>
</dbReference>
<comment type="caution">
    <text evidence="6">The sequence shown here is derived from an EMBL/GenBank/DDBJ whole genome shotgun (WGS) entry which is preliminary data.</text>
</comment>
<dbReference type="InterPro" id="IPR036388">
    <property type="entry name" value="WH-like_DNA-bd_sf"/>
</dbReference>
<reference evidence="6 7" key="1">
    <citation type="submission" date="2024-01" db="EMBL/GenBank/DDBJ databases">
        <title>New evidence supports the origin of RcGTA from prophage.</title>
        <authorList>
            <person name="Xu Y."/>
            <person name="Liu B."/>
            <person name="Chen F."/>
        </authorList>
    </citation>
    <scope>NUCLEOTIDE SEQUENCE [LARGE SCALE GENOMIC DNA]</scope>
    <source>
        <strain evidence="6 7">CBW1107-2</strain>
    </source>
</reference>
<dbReference type="PANTHER" id="PTHR30537">
    <property type="entry name" value="HTH-TYPE TRANSCRIPTIONAL REGULATOR"/>
    <property type="match status" value="1"/>
</dbReference>
<protein>
    <submittedName>
        <fullName evidence="6">LysR family transcriptional regulator</fullName>
    </submittedName>
</protein>
<evidence type="ECO:0000256" key="3">
    <source>
        <dbReference type="ARBA" id="ARBA00023125"/>
    </source>
</evidence>
<dbReference type="PROSITE" id="PS50931">
    <property type="entry name" value="HTH_LYSR"/>
    <property type="match status" value="1"/>
</dbReference>
<evidence type="ECO:0000313" key="7">
    <source>
        <dbReference type="Proteomes" id="UP001559025"/>
    </source>
</evidence>
<dbReference type="SUPFAM" id="SSF46785">
    <property type="entry name" value="Winged helix' DNA-binding domain"/>
    <property type="match status" value="1"/>
</dbReference>
<dbReference type="InterPro" id="IPR036390">
    <property type="entry name" value="WH_DNA-bd_sf"/>
</dbReference>
<dbReference type="EMBL" id="JAZHFV010000025">
    <property type="protein sequence ID" value="MEX4010731.1"/>
    <property type="molecule type" value="Genomic_DNA"/>
</dbReference>
<dbReference type="InterPro" id="IPR058163">
    <property type="entry name" value="LysR-type_TF_proteobact-type"/>
</dbReference>
<dbReference type="InterPro" id="IPR005119">
    <property type="entry name" value="LysR_subst-bd"/>
</dbReference>